<evidence type="ECO:0000313" key="7">
    <source>
        <dbReference type="Proteomes" id="UP000291084"/>
    </source>
</evidence>
<dbReference type="GO" id="GO:0050660">
    <property type="term" value="F:flavin adenine dinucleotide binding"/>
    <property type="evidence" value="ECO:0007669"/>
    <property type="project" value="InterPro"/>
</dbReference>
<evidence type="ECO:0000256" key="4">
    <source>
        <dbReference type="ARBA" id="ARBA00023002"/>
    </source>
</evidence>
<dbReference type="GO" id="GO:0004499">
    <property type="term" value="F:N,N-dimethylaniline monooxygenase activity"/>
    <property type="evidence" value="ECO:0007669"/>
    <property type="project" value="InterPro"/>
</dbReference>
<dbReference type="Proteomes" id="UP000291084">
    <property type="component" value="Chromosome 1"/>
</dbReference>
<keyword evidence="4 5" id="KW-0560">Oxidoreductase</keyword>
<evidence type="ECO:0000313" key="6">
    <source>
        <dbReference type="EMBL" id="BAT76910.1"/>
    </source>
</evidence>
<dbReference type="AlphaFoldDB" id="A0A0S3R8N9"/>
<dbReference type="InterPro" id="IPR020946">
    <property type="entry name" value="Flavin_mOase-like"/>
</dbReference>
<dbReference type="Gene3D" id="3.50.50.60">
    <property type="entry name" value="FAD/NAD(P)-binding domain"/>
    <property type="match status" value="1"/>
</dbReference>
<evidence type="ECO:0000256" key="2">
    <source>
        <dbReference type="ARBA" id="ARBA00022630"/>
    </source>
</evidence>
<dbReference type="EMBL" id="AP015034">
    <property type="protein sequence ID" value="BAT76910.1"/>
    <property type="molecule type" value="Genomic_DNA"/>
</dbReference>
<name>A0A0S3R8N9_PHAAN</name>
<comment type="similarity">
    <text evidence="1 5">Belongs to the FMO family.</text>
</comment>
<organism evidence="6 7">
    <name type="scientific">Vigna angularis var. angularis</name>
    <dbReference type="NCBI Taxonomy" id="157739"/>
    <lineage>
        <taxon>Eukaryota</taxon>
        <taxon>Viridiplantae</taxon>
        <taxon>Streptophyta</taxon>
        <taxon>Embryophyta</taxon>
        <taxon>Tracheophyta</taxon>
        <taxon>Spermatophyta</taxon>
        <taxon>Magnoliopsida</taxon>
        <taxon>eudicotyledons</taxon>
        <taxon>Gunneridae</taxon>
        <taxon>Pentapetalae</taxon>
        <taxon>rosids</taxon>
        <taxon>fabids</taxon>
        <taxon>Fabales</taxon>
        <taxon>Fabaceae</taxon>
        <taxon>Papilionoideae</taxon>
        <taxon>50 kb inversion clade</taxon>
        <taxon>NPAAA clade</taxon>
        <taxon>indigoferoid/millettioid clade</taxon>
        <taxon>Phaseoleae</taxon>
        <taxon>Vigna</taxon>
    </lineage>
</organism>
<dbReference type="FunFam" id="3.50.50.60:FF:000199">
    <property type="entry name" value="Flavin-containing monooxygenase"/>
    <property type="match status" value="1"/>
</dbReference>
<keyword evidence="2 5" id="KW-0285">Flavoprotein</keyword>
<comment type="cofactor">
    <cofactor evidence="5">
        <name>FAD</name>
        <dbReference type="ChEBI" id="CHEBI:57692"/>
    </cofactor>
</comment>
<sequence length="235" mass="27237">MLSPLRRGISKFIESYLLWKLPLEKYGLKPEHPFVEDYASCQMAIMPENFFSEAEKGKIVFKKASKWWFWNGGIEFEDNTKLNADVVILATGFDGKKKLKTILPEPFSSLLEYSSGIMPLYRGTIHPLIPNMAFVGFVESVSNLHSSELRSMWFSGLVDDKFKLPSVESMLSQTEKEIEVMKRSTRFYKRHCISTYSINHSDEICKDLGWSSWRKKNWLSEVFGPYSIPDYAKED</sequence>
<gene>
    <name evidence="6" type="primary">Vigan.01G497600</name>
    <name evidence="6" type="ORF">VIGAN_01497600</name>
</gene>
<protein>
    <recommendedName>
        <fullName evidence="5">Flavin-containing monooxygenase</fullName>
        <ecNumber evidence="5">1.-.-.-</ecNumber>
    </recommendedName>
</protein>
<dbReference type="OrthoDB" id="66881at2759"/>
<evidence type="ECO:0000256" key="5">
    <source>
        <dbReference type="RuleBase" id="RU361177"/>
    </source>
</evidence>
<dbReference type="SUPFAM" id="SSF51905">
    <property type="entry name" value="FAD/NAD(P)-binding domain"/>
    <property type="match status" value="1"/>
</dbReference>
<keyword evidence="3 5" id="KW-0274">FAD</keyword>
<evidence type="ECO:0000256" key="1">
    <source>
        <dbReference type="ARBA" id="ARBA00009183"/>
    </source>
</evidence>
<accession>A0A0S3R8N9</accession>
<dbReference type="GO" id="GO:0050661">
    <property type="term" value="F:NADP binding"/>
    <property type="evidence" value="ECO:0007669"/>
    <property type="project" value="InterPro"/>
</dbReference>
<dbReference type="PANTHER" id="PTHR23023">
    <property type="entry name" value="DIMETHYLANILINE MONOOXYGENASE"/>
    <property type="match status" value="1"/>
</dbReference>
<proteinExistence type="inferred from homology"/>
<reference evidence="6 7" key="1">
    <citation type="journal article" date="2015" name="Sci. Rep.">
        <title>The power of single molecule real-time sequencing technology in the de novo assembly of a eukaryotic genome.</title>
        <authorList>
            <person name="Sakai H."/>
            <person name="Naito K."/>
            <person name="Ogiso-Tanaka E."/>
            <person name="Takahashi Y."/>
            <person name="Iseki K."/>
            <person name="Muto C."/>
            <person name="Satou K."/>
            <person name="Teruya K."/>
            <person name="Shiroma A."/>
            <person name="Shimoji M."/>
            <person name="Hirano T."/>
            <person name="Itoh T."/>
            <person name="Kaga A."/>
            <person name="Tomooka N."/>
        </authorList>
    </citation>
    <scope>NUCLEOTIDE SEQUENCE [LARGE SCALE GENOMIC DNA]</scope>
    <source>
        <strain evidence="7">cv. Shumari</strain>
    </source>
</reference>
<dbReference type="InterPro" id="IPR050346">
    <property type="entry name" value="FMO-like"/>
</dbReference>
<dbReference type="EC" id="1.-.-.-" evidence="5"/>
<keyword evidence="5" id="KW-0503">Monooxygenase</keyword>
<keyword evidence="7" id="KW-1185">Reference proteome</keyword>
<dbReference type="Pfam" id="PF00743">
    <property type="entry name" value="FMO-like"/>
    <property type="match status" value="1"/>
</dbReference>
<dbReference type="InterPro" id="IPR036188">
    <property type="entry name" value="FAD/NAD-bd_sf"/>
</dbReference>
<evidence type="ECO:0000256" key="3">
    <source>
        <dbReference type="ARBA" id="ARBA00022827"/>
    </source>
</evidence>